<dbReference type="Pfam" id="PF11967">
    <property type="entry name" value="RecO_N"/>
    <property type="match status" value="1"/>
</dbReference>
<name>A0A0R2MXQ3_9LACO</name>
<dbReference type="InterPro" id="IPR012340">
    <property type="entry name" value="NA-bd_OB-fold"/>
</dbReference>
<dbReference type="GO" id="GO:0006310">
    <property type="term" value="P:DNA recombination"/>
    <property type="evidence" value="ECO:0007669"/>
    <property type="project" value="UniProtKB-UniRule"/>
</dbReference>
<dbReference type="AlphaFoldDB" id="A0A0R2MXQ3"/>
<dbReference type="InterPro" id="IPR037278">
    <property type="entry name" value="ARFGAP/RecO"/>
</dbReference>
<dbReference type="Proteomes" id="UP000050969">
    <property type="component" value="Unassembled WGS sequence"/>
</dbReference>
<dbReference type="OrthoDB" id="9797083at2"/>
<dbReference type="InterPro" id="IPR003717">
    <property type="entry name" value="RecO"/>
</dbReference>
<keyword evidence="4 7" id="KW-0233">DNA recombination</keyword>
<evidence type="ECO:0000256" key="4">
    <source>
        <dbReference type="ARBA" id="ARBA00023172"/>
    </source>
</evidence>
<reference evidence="9 10" key="1">
    <citation type="journal article" date="2015" name="Genome Announc.">
        <title>Expanding the biotechnology potential of lactobacilli through comparative genomics of 213 strains and associated genera.</title>
        <authorList>
            <person name="Sun Z."/>
            <person name="Harris H.M."/>
            <person name="McCann A."/>
            <person name="Guo C."/>
            <person name="Argimon S."/>
            <person name="Zhang W."/>
            <person name="Yang X."/>
            <person name="Jeffery I.B."/>
            <person name="Cooney J.C."/>
            <person name="Kagawa T.F."/>
            <person name="Liu W."/>
            <person name="Song Y."/>
            <person name="Salvetti E."/>
            <person name="Wrobel A."/>
            <person name="Rasinkangas P."/>
            <person name="Parkhill J."/>
            <person name="Rea M.C."/>
            <person name="O'Sullivan O."/>
            <person name="Ritari J."/>
            <person name="Douillard F.P."/>
            <person name="Paul Ross R."/>
            <person name="Yang R."/>
            <person name="Briner A.E."/>
            <person name="Felis G.E."/>
            <person name="de Vos W.M."/>
            <person name="Barrangou R."/>
            <person name="Klaenhammer T.R."/>
            <person name="Caufield P.W."/>
            <person name="Cui Y."/>
            <person name="Zhang H."/>
            <person name="O'Toole P.W."/>
        </authorList>
    </citation>
    <scope>NUCLEOTIDE SEQUENCE [LARGE SCALE GENOMIC DNA]</scope>
    <source>
        <strain evidence="9 10">DSM 24301</strain>
    </source>
</reference>
<dbReference type="InterPro" id="IPR022572">
    <property type="entry name" value="DNA_rep/recomb_RecO_N"/>
</dbReference>
<evidence type="ECO:0000256" key="7">
    <source>
        <dbReference type="HAMAP-Rule" id="MF_00201"/>
    </source>
</evidence>
<dbReference type="PANTHER" id="PTHR33991:SF1">
    <property type="entry name" value="DNA REPAIR PROTEIN RECO"/>
    <property type="match status" value="1"/>
</dbReference>
<comment type="caution">
    <text evidence="9">The sequence shown here is derived from an EMBL/GenBank/DDBJ whole genome shotgun (WGS) entry which is preliminary data.</text>
</comment>
<dbReference type="HAMAP" id="MF_00201">
    <property type="entry name" value="RecO"/>
    <property type="match status" value="1"/>
</dbReference>
<keyword evidence="3 7" id="KW-0227">DNA damage</keyword>
<dbReference type="NCBIfam" id="TIGR00613">
    <property type="entry name" value="reco"/>
    <property type="match status" value="1"/>
</dbReference>
<dbReference type="Pfam" id="PF02565">
    <property type="entry name" value="RecO_C"/>
    <property type="match status" value="1"/>
</dbReference>
<evidence type="ECO:0000313" key="9">
    <source>
        <dbReference type="EMBL" id="KRO18185.1"/>
    </source>
</evidence>
<comment type="similarity">
    <text evidence="1 7">Belongs to the RecO family.</text>
</comment>
<evidence type="ECO:0000259" key="8">
    <source>
        <dbReference type="Pfam" id="PF11967"/>
    </source>
</evidence>
<organism evidence="9 10">
    <name type="scientific">Lacticaseibacillus saniviri JCM 17471 = DSM 24301</name>
    <dbReference type="NCBI Taxonomy" id="1293598"/>
    <lineage>
        <taxon>Bacteria</taxon>
        <taxon>Bacillati</taxon>
        <taxon>Bacillota</taxon>
        <taxon>Bacilli</taxon>
        <taxon>Lactobacillales</taxon>
        <taxon>Lactobacillaceae</taxon>
        <taxon>Lacticaseibacillus</taxon>
    </lineage>
</organism>
<protein>
    <recommendedName>
        <fullName evidence="2 7">DNA repair protein RecO</fullName>
    </recommendedName>
    <alternativeName>
        <fullName evidence="6 7">Recombination protein O</fullName>
    </alternativeName>
</protein>
<proteinExistence type="inferred from homology"/>
<feature type="domain" description="DNA replication/recombination mediator RecO N-terminal" evidence="8">
    <location>
        <begin position="5"/>
        <end position="79"/>
    </location>
</feature>
<keyword evidence="5 7" id="KW-0234">DNA repair</keyword>
<dbReference type="Gene3D" id="1.20.1440.120">
    <property type="entry name" value="Recombination protein O, C-terminal domain"/>
    <property type="match status" value="1"/>
</dbReference>
<dbReference type="STRING" id="1293598.IV56_GL001313"/>
<dbReference type="PANTHER" id="PTHR33991">
    <property type="entry name" value="DNA REPAIR PROTEIN RECO"/>
    <property type="match status" value="1"/>
</dbReference>
<dbReference type="RefSeq" id="WP_054776404.1">
    <property type="nucleotide sequence ID" value="NZ_BBBX01000001.1"/>
</dbReference>
<accession>A0A0R2MXQ3</accession>
<dbReference type="PATRIC" id="fig|1293598.4.peg.1377"/>
<evidence type="ECO:0000256" key="5">
    <source>
        <dbReference type="ARBA" id="ARBA00023204"/>
    </source>
</evidence>
<comment type="function">
    <text evidence="7">Involved in DNA repair and RecF pathway recombination.</text>
</comment>
<gene>
    <name evidence="7" type="primary">recO</name>
    <name evidence="9" type="ORF">IV56_GL001313</name>
</gene>
<keyword evidence="10" id="KW-1185">Reference proteome</keyword>
<dbReference type="GO" id="GO:0006302">
    <property type="term" value="P:double-strand break repair"/>
    <property type="evidence" value="ECO:0007669"/>
    <property type="project" value="TreeGrafter"/>
</dbReference>
<evidence type="ECO:0000256" key="1">
    <source>
        <dbReference type="ARBA" id="ARBA00007452"/>
    </source>
</evidence>
<dbReference type="EMBL" id="JQCE01000005">
    <property type="protein sequence ID" value="KRO18185.1"/>
    <property type="molecule type" value="Genomic_DNA"/>
</dbReference>
<dbReference type="GO" id="GO:0043590">
    <property type="term" value="C:bacterial nucleoid"/>
    <property type="evidence" value="ECO:0007669"/>
    <property type="project" value="TreeGrafter"/>
</dbReference>
<evidence type="ECO:0000313" key="10">
    <source>
        <dbReference type="Proteomes" id="UP000050969"/>
    </source>
</evidence>
<dbReference type="SUPFAM" id="SSF50249">
    <property type="entry name" value="Nucleic acid-binding proteins"/>
    <property type="match status" value="1"/>
</dbReference>
<evidence type="ECO:0000256" key="6">
    <source>
        <dbReference type="ARBA" id="ARBA00033409"/>
    </source>
</evidence>
<dbReference type="InterPro" id="IPR042242">
    <property type="entry name" value="RecO_C"/>
</dbReference>
<evidence type="ECO:0000256" key="2">
    <source>
        <dbReference type="ARBA" id="ARBA00021310"/>
    </source>
</evidence>
<dbReference type="Gene3D" id="2.40.50.140">
    <property type="entry name" value="Nucleic acid-binding proteins"/>
    <property type="match status" value="1"/>
</dbReference>
<evidence type="ECO:0000256" key="3">
    <source>
        <dbReference type="ARBA" id="ARBA00022763"/>
    </source>
</evidence>
<sequence>MAKQIVEFTGLVLTRQNYRESDLLVKILTDRFGKKMFLVSRARKPGFRMNAGILPFTLATYVGDVRDPGLSFINTVKEAKQFQTISQDIELNAYATYILSLIDLAYPDGEAIPTWFALAQQALALIDEGYDAQVLTNIIEVQLLQAFGVQPEWRGCVICHRTDLPFDFSEAYGGLLCQNHFDRDPYRYHLDQRVVYWLRLFSVVKLDQINDITLQPATKRQLQVALDRIYQDMVGVVPKAKRFLNQMNRWHLPDDKPKA</sequence>
<dbReference type="SUPFAM" id="SSF57863">
    <property type="entry name" value="ArfGap/RecO-like zinc finger"/>
    <property type="match status" value="1"/>
</dbReference>